<accession>A0ACB0KH35</accession>
<keyword evidence="2" id="KW-1185">Reference proteome</keyword>
<evidence type="ECO:0000313" key="1">
    <source>
        <dbReference type="EMBL" id="CAJ2655797.1"/>
    </source>
</evidence>
<name>A0ACB0KH35_TRIPR</name>
<dbReference type="EMBL" id="CASHSV030000206">
    <property type="protein sequence ID" value="CAJ2655797.1"/>
    <property type="molecule type" value="Genomic_DNA"/>
</dbReference>
<evidence type="ECO:0000313" key="2">
    <source>
        <dbReference type="Proteomes" id="UP001177021"/>
    </source>
</evidence>
<gene>
    <name evidence="1" type="ORF">MILVUS5_LOCUS22669</name>
</gene>
<comment type="caution">
    <text evidence="1">The sequence shown here is derived from an EMBL/GenBank/DDBJ whole genome shotgun (WGS) entry which is preliminary data.</text>
</comment>
<reference evidence="1" key="1">
    <citation type="submission" date="2023-10" db="EMBL/GenBank/DDBJ databases">
        <authorList>
            <person name="Rodriguez Cubillos JULIANA M."/>
            <person name="De Vega J."/>
        </authorList>
    </citation>
    <scope>NUCLEOTIDE SEQUENCE</scope>
</reference>
<sequence length="999" mass="112507">MVELEKIMEIGRARGLVVVPVFYEVDPSEVRHQKGQFGEKIDDLLSKVSVDESTKSNWRRDLIDIGGIAGFVLVDSRNESADIKNIVERVTRLLDRTELFVADHPVGVESRVQAASKLLNIEKSEDVLLLGIWGMGGTGKTTIAKAIYNQIGSQFEGRSFLLNIREFWEKDNNLVSLQLQVLCDVYKTTTFKIRDIDSGKSILKERLAQRKVLLVLDDVNELYQLMALCGSREWFGPGSRIIITTRDIHLLRSCRVDQVYTIQEMDESESLELFSWHAFKQPSPIKDFATHSTDVISYCGRLPLALEVLGSYLCDCELTEWQKVLEKLKCIPHDQVQKKLKVSFDGLKDVTEKQIFLDIACFFIGMDRNDAILILNGCGFFADTGIKVLVERSLVTVDNRNKLRMHDLLRDMGRHIIYEESPFDPEKRSRLWRRDEVFDILSKYKGTEDVKGLTLEFPRNNTVCLNTKAFKKMNKLRLLQLAGVQLNGDFKYLSGELRWLHWQGFPSTYAPAEFQQGILVAITLRYSNLKQIWKKCQKLENLKILNLSHSRNLTETPDFSDMPNLEKLVLKDCPSLSAVSHTIGSLDKILLINLTDCTGLLTLPRSIYKLKSLETLILSGCSMIDKLEEDLEQMVSLTTLIADKTAITKVPFSIVRSKSIGYISLCGFKGFSRDVFPSLILSWMSPSNKVISRVQTSVSLSSLGTFKDLLKLRSLCVEYGSQLQLNQDVARILDILKATNSHTFEASTSATTSQISDLYASPLIGDCLGLVDISRSKNCLKSLLIQMGTKCQVSNITEDGVFQIADGSSGSFMPPSNHKSDWFTFSCKGCSVTFDVPTMKGNNLKSMMLFVTYYSSPDNITLECCQGVLLIINHTKTTIQAYKRDTLTSFGHDDWQTITSNLEPGNKVEVMVVFGEGFIVEKTTLSLLYDEPINKNMEHGNAVSEEDVIVSGHDGSVGVSGGDDIDMPADNNVTGREQDQNISKDKREDEMCRKRKRET</sequence>
<organism evidence="1 2">
    <name type="scientific">Trifolium pratense</name>
    <name type="common">Red clover</name>
    <dbReference type="NCBI Taxonomy" id="57577"/>
    <lineage>
        <taxon>Eukaryota</taxon>
        <taxon>Viridiplantae</taxon>
        <taxon>Streptophyta</taxon>
        <taxon>Embryophyta</taxon>
        <taxon>Tracheophyta</taxon>
        <taxon>Spermatophyta</taxon>
        <taxon>Magnoliopsida</taxon>
        <taxon>eudicotyledons</taxon>
        <taxon>Gunneridae</taxon>
        <taxon>Pentapetalae</taxon>
        <taxon>rosids</taxon>
        <taxon>fabids</taxon>
        <taxon>Fabales</taxon>
        <taxon>Fabaceae</taxon>
        <taxon>Papilionoideae</taxon>
        <taxon>50 kb inversion clade</taxon>
        <taxon>NPAAA clade</taxon>
        <taxon>Hologalegina</taxon>
        <taxon>IRL clade</taxon>
        <taxon>Trifolieae</taxon>
        <taxon>Trifolium</taxon>
    </lineage>
</organism>
<protein>
    <submittedName>
        <fullName evidence="1">Uncharacterized protein</fullName>
    </submittedName>
</protein>
<proteinExistence type="predicted"/>
<dbReference type="Proteomes" id="UP001177021">
    <property type="component" value="Unassembled WGS sequence"/>
</dbReference>